<evidence type="ECO:0000256" key="1">
    <source>
        <dbReference type="SAM" id="SignalP"/>
    </source>
</evidence>
<dbReference type="EMBL" id="FN595992">
    <property type="protein sequence ID" value="CBI31070.3"/>
    <property type="molecule type" value="Genomic_DNA"/>
</dbReference>
<dbReference type="eggNOG" id="KOG1839">
    <property type="taxonomic scope" value="Eukaryota"/>
</dbReference>
<organism evidence="2 3">
    <name type="scientific">Vitis vinifera</name>
    <name type="common">Grape</name>
    <dbReference type="NCBI Taxonomy" id="29760"/>
    <lineage>
        <taxon>Eukaryota</taxon>
        <taxon>Viridiplantae</taxon>
        <taxon>Streptophyta</taxon>
        <taxon>Embryophyta</taxon>
        <taxon>Tracheophyta</taxon>
        <taxon>Spermatophyta</taxon>
        <taxon>Magnoliopsida</taxon>
        <taxon>eudicotyledons</taxon>
        <taxon>Gunneridae</taxon>
        <taxon>Pentapetalae</taxon>
        <taxon>rosids</taxon>
        <taxon>Vitales</taxon>
        <taxon>Vitaceae</taxon>
        <taxon>Viteae</taxon>
        <taxon>Vitis</taxon>
    </lineage>
</organism>
<dbReference type="PANTHER" id="PTHR12601">
    <property type="entry name" value="EUKARYOTIC TRANSLATION INITIATION FACTOR 3 SUBUNIT EIF-3"/>
    <property type="match status" value="1"/>
</dbReference>
<dbReference type="InParanoid" id="D7TKP8"/>
<protein>
    <submittedName>
        <fullName evidence="2">Uncharacterized protein</fullName>
    </submittedName>
</protein>
<keyword evidence="3" id="KW-1185">Reference proteome</keyword>
<dbReference type="HOGENOM" id="CLU_2053956_0_0_1"/>
<name>D7TKP8_VITVI</name>
<sequence>MKFGILFGFPLTAFCQQCVEKEGTNSQINLVFYFRLTSCVIERNLLKGITTDENTAAHDFATLGVVNVRYCGYIVVVKLEGKESSKMDTHFQSIELLDQPEGGANALNINRFLSNPTTCH</sequence>
<dbReference type="PANTHER" id="PTHR12601:SF17">
    <property type="entry name" value="PROTEIN REDUCED CHLOROPLAST COVERAGE 1"/>
    <property type="match status" value="1"/>
</dbReference>
<dbReference type="PaxDb" id="29760-VIT_10s0003g05500.t01"/>
<accession>D7TKP8</accession>
<feature type="chain" id="PRO_5011977152" evidence="1">
    <location>
        <begin position="16"/>
        <end position="120"/>
    </location>
</feature>
<evidence type="ECO:0000313" key="2">
    <source>
        <dbReference type="EMBL" id="CBI31070.3"/>
    </source>
</evidence>
<gene>
    <name evidence="2" type="ordered locus">VIT_10s0003g05500</name>
</gene>
<reference evidence="3" key="1">
    <citation type="journal article" date="2007" name="Nature">
        <title>The grapevine genome sequence suggests ancestral hexaploidization in major angiosperm phyla.</title>
        <authorList>
            <consortium name="The French-Italian Public Consortium for Grapevine Genome Characterization."/>
            <person name="Jaillon O."/>
            <person name="Aury J.-M."/>
            <person name="Noel B."/>
            <person name="Policriti A."/>
            <person name="Clepet C."/>
            <person name="Casagrande A."/>
            <person name="Choisne N."/>
            <person name="Aubourg S."/>
            <person name="Vitulo N."/>
            <person name="Jubin C."/>
            <person name="Vezzi A."/>
            <person name="Legeai F."/>
            <person name="Hugueney P."/>
            <person name="Dasilva C."/>
            <person name="Horner D."/>
            <person name="Mica E."/>
            <person name="Jublot D."/>
            <person name="Poulain J."/>
            <person name="Bruyere C."/>
            <person name="Billault A."/>
            <person name="Segurens B."/>
            <person name="Gouyvenoux M."/>
            <person name="Ugarte E."/>
            <person name="Cattonaro F."/>
            <person name="Anthouard V."/>
            <person name="Vico V."/>
            <person name="Del Fabbro C."/>
            <person name="Alaux M."/>
            <person name="Di Gaspero G."/>
            <person name="Dumas V."/>
            <person name="Felice N."/>
            <person name="Paillard S."/>
            <person name="Juman I."/>
            <person name="Moroldo M."/>
            <person name="Scalabrin S."/>
            <person name="Canaguier A."/>
            <person name="Le Clainche I."/>
            <person name="Malacrida G."/>
            <person name="Durand E."/>
            <person name="Pesole G."/>
            <person name="Laucou V."/>
            <person name="Chatelet P."/>
            <person name="Merdinoglu D."/>
            <person name="Delledonne M."/>
            <person name="Pezzotti M."/>
            <person name="Lecharny A."/>
            <person name="Scarpelli C."/>
            <person name="Artiguenave F."/>
            <person name="Pe M.E."/>
            <person name="Valle G."/>
            <person name="Morgante M."/>
            <person name="Caboche M."/>
            <person name="Adam-Blondon A.-F."/>
            <person name="Weissenbach J."/>
            <person name="Quetier F."/>
            <person name="Wincker P."/>
        </authorList>
    </citation>
    <scope>NUCLEOTIDE SEQUENCE [LARGE SCALE GENOMIC DNA]</scope>
    <source>
        <strain evidence="3">cv. Pinot noir / PN40024</strain>
    </source>
</reference>
<dbReference type="Proteomes" id="UP000009183">
    <property type="component" value="Chromosome 10"/>
</dbReference>
<dbReference type="AlphaFoldDB" id="D7TKP8"/>
<dbReference type="InterPro" id="IPR027523">
    <property type="entry name" value="CLU_prot"/>
</dbReference>
<proteinExistence type="predicted"/>
<keyword evidence="1" id="KW-0732">Signal</keyword>
<evidence type="ECO:0000313" key="3">
    <source>
        <dbReference type="Proteomes" id="UP000009183"/>
    </source>
</evidence>
<feature type="signal peptide" evidence="1">
    <location>
        <begin position="1"/>
        <end position="15"/>
    </location>
</feature>